<reference evidence="1 2" key="1">
    <citation type="submission" date="2016-11" db="EMBL/GenBank/DDBJ databases">
        <authorList>
            <person name="Jaros S."/>
            <person name="Januszkiewicz K."/>
            <person name="Wedrychowicz H."/>
        </authorList>
    </citation>
    <scope>NUCLEOTIDE SEQUENCE [LARGE SCALE GENOMIC DNA]</scope>
    <source>
        <strain evidence="1 2">CGMCC 1.8863</strain>
    </source>
</reference>
<gene>
    <name evidence="1" type="ORF">SAMN04487911_11060</name>
</gene>
<evidence type="ECO:0000313" key="2">
    <source>
        <dbReference type="Proteomes" id="UP000184231"/>
    </source>
</evidence>
<dbReference type="STRING" id="558155.SAMN04487911_11060"/>
<evidence type="ECO:0000313" key="1">
    <source>
        <dbReference type="EMBL" id="SHJ05922.1"/>
    </source>
</evidence>
<dbReference type="RefSeq" id="WP_072764263.1">
    <property type="nucleotide sequence ID" value="NZ_FQYX01000010.1"/>
</dbReference>
<dbReference type="EMBL" id="FQYX01000010">
    <property type="protein sequence ID" value="SHJ05922.1"/>
    <property type="molecule type" value="Genomic_DNA"/>
</dbReference>
<name>A0A1M6G7N0_9FLAO</name>
<dbReference type="InterPro" id="IPR036361">
    <property type="entry name" value="SAP_dom_sf"/>
</dbReference>
<dbReference type="Gene3D" id="1.10.720.30">
    <property type="entry name" value="SAP domain"/>
    <property type="match status" value="1"/>
</dbReference>
<dbReference type="GO" id="GO:0003677">
    <property type="term" value="F:DNA binding"/>
    <property type="evidence" value="ECO:0007669"/>
    <property type="project" value="InterPro"/>
</dbReference>
<protein>
    <submittedName>
        <fullName evidence="1">Uncharacterized conserved protein</fullName>
    </submittedName>
</protein>
<sequence>MTDKKNKTKGQENNPLHGITLATILEELVAHHGWQTLGENINIRCFNQDPSIKSSLTFLRKTPWAREKVEKLYLKLIKKKK</sequence>
<dbReference type="AlphaFoldDB" id="A0A1M6G7N0"/>
<keyword evidence="2" id="KW-1185">Reference proteome</keyword>
<dbReference type="Proteomes" id="UP000184231">
    <property type="component" value="Unassembled WGS sequence"/>
</dbReference>
<proteinExistence type="predicted"/>
<dbReference type="InterPro" id="IPR018668">
    <property type="entry name" value="DNA-binding_VF530-like"/>
</dbReference>
<accession>A0A1M6G7N0</accession>
<organism evidence="1 2">
    <name type="scientific">Arenibacter nanhaiticus</name>
    <dbReference type="NCBI Taxonomy" id="558155"/>
    <lineage>
        <taxon>Bacteria</taxon>
        <taxon>Pseudomonadati</taxon>
        <taxon>Bacteroidota</taxon>
        <taxon>Flavobacteriia</taxon>
        <taxon>Flavobacteriales</taxon>
        <taxon>Flavobacteriaceae</taxon>
        <taxon>Arenibacter</taxon>
    </lineage>
</organism>
<dbReference type="Pfam" id="PF09905">
    <property type="entry name" value="VF530"/>
    <property type="match status" value="1"/>
</dbReference>
<dbReference type="OrthoDB" id="9806870at2"/>